<dbReference type="EMBL" id="JAFIRN010000014">
    <property type="protein sequence ID" value="KAG5835429.1"/>
    <property type="molecule type" value="Genomic_DNA"/>
</dbReference>
<dbReference type="SUPFAM" id="SSF47266">
    <property type="entry name" value="4-helical cytokines"/>
    <property type="match status" value="1"/>
</dbReference>
<keyword evidence="2" id="KW-0732">Signal</keyword>
<dbReference type="InterPro" id="IPR009079">
    <property type="entry name" value="4_helix_cytokine-like_core"/>
</dbReference>
<feature type="region of interest" description="Disordered" evidence="1">
    <location>
        <begin position="333"/>
        <end position="491"/>
    </location>
</feature>
<feature type="compositionally biased region" description="Polar residues" evidence="1">
    <location>
        <begin position="375"/>
        <end position="418"/>
    </location>
</feature>
<dbReference type="AlphaFoldDB" id="A0A9D3LR50"/>
<protein>
    <recommendedName>
        <fullName evidence="5">Colony stimulating factor 1b (macrophage)</fullName>
    </recommendedName>
</protein>
<comment type="caution">
    <text evidence="3">The sequence shown here is derived from an EMBL/GenBank/DDBJ whole genome shotgun (WGS) entry which is preliminary data.</text>
</comment>
<dbReference type="GO" id="GO:0016020">
    <property type="term" value="C:membrane"/>
    <property type="evidence" value="ECO:0007669"/>
    <property type="project" value="InterPro"/>
</dbReference>
<dbReference type="Gene3D" id="1.20.1250.10">
    <property type="match status" value="1"/>
</dbReference>
<feature type="compositionally biased region" description="Polar residues" evidence="1">
    <location>
        <begin position="338"/>
        <end position="354"/>
    </location>
</feature>
<proteinExistence type="predicted"/>
<feature type="region of interest" description="Disordered" evidence="1">
    <location>
        <begin position="230"/>
        <end position="257"/>
    </location>
</feature>
<evidence type="ECO:0000313" key="3">
    <source>
        <dbReference type="EMBL" id="KAG5835429.1"/>
    </source>
</evidence>
<feature type="signal peptide" evidence="2">
    <location>
        <begin position="1"/>
        <end position="29"/>
    </location>
</feature>
<gene>
    <name evidence="3" type="ORF">ANANG_G00243900</name>
</gene>
<evidence type="ECO:0000313" key="4">
    <source>
        <dbReference type="Proteomes" id="UP001044222"/>
    </source>
</evidence>
<dbReference type="GO" id="GO:0005615">
    <property type="term" value="C:extracellular space"/>
    <property type="evidence" value="ECO:0007669"/>
    <property type="project" value="TreeGrafter"/>
</dbReference>
<accession>A0A9D3LR50</accession>
<organism evidence="3 4">
    <name type="scientific">Anguilla anguilla</name>
    <name type="common">European freshwater eel</name>
    <name type="synonym">Muraena anguilla</name>
    <dbReference type="NCBI Taxonomy" id="7936"/>
    <lineage>
        <taxon>Eukaryota</taxon>
        <taxon>Metazoa</taxon>
        <taxon>Chordata</taxon>
        <taxon>Craniata</taxon>
        <taxon>Vertebrata</taxon>
        <taxon>Euteleostomi</taxon>
        <taxon>Actinopterygii</taxon>
        <taxon>Neopterygii</taxon>
        <taxon>Teleostei</taxon>
        <taxon>Anguilliformes</taxon>
        <taxon>Anguillidae</taxon>
        <taxon>Anguilla</taxon>
    </lineage>
</organism>
<dbReference type="FunFam" id="1.20.1250.10:FF:000056">
    <property type="entry name" value="Colony-stimulating factor 1b (macrophage)"/>
    <property type="match status" value="1"/>
</dbReference>
<feature type="compositionally biased region" description="Basic and acidic residues" evidence="1">
    <location>
        <begin position="460"/>
        <end position="473"/>
    </location>
</feature>
<evidence type="ECO:0000256" key="1">
    <source>
        <dbReference type="SAM" id="MobiDB-lite"/>
    </source>
</evidence>
<dbReference type="GO" id="GO:0008083">
    <property type="term" value="F:growth factor activity"/>
    <property type="evidence" value="ECO:0007669"/>
    <property type="project" value="InterPro"/>
</dbReference>
<dbReference type="Pfam" id="PF05337">
    <property type="entry name" value="CSF-1"/>
    <property type="match status" value="1"/>
</dbReference>
<dbReference type="GO" id="GO:0005125">
    <property type="term" value="F:cytokine activity"/>
    <property type="evidence" value="ECO:0007669"/>
    <property type="project" value="InterPro"/>
</dbReference>
<sequence>MNKYKQANIFCKAKARCFFIIMCFHLVLGEVPGPCRHSVTNEHLLNLDRQIDNQLQNGCSMTYTFMERHGLSKVCYVKAAFPQILELLDSHFQYTKDSDNYGYVVKLKNLVLNIYSEKCIPEINEEIEDNPVRFEKDYSSSLREALGKIKEVIQLYMELMTENDKPVDWNCEEEYAEDYPESTTALAQTTGATECHCSCPTLGYGASEQVSLPANGKTKPMETSQWEDLVQPSQLQSHSSQPPKLAQPPMDTRNPWDYIPVTHDYNSHHRLKETESITSVSKEEKEEANGDILFLAFPGAGNLRSTTGSSASLDEKNGCPGCPGASCHRVHLDPVTGTPDTSESSDASQSTPVSAESVRGMDASVSHVVSEKRSPTTVASSAFTQSPTQNRVSGSPGGRSSQRTSFLDSSRAVSPSSQEHADNPTTPVPSHEAPVRSTPTKPEDTTAVLLTKRSLGPRVSPEDRFRELNDRSDVSQAGEKQEAQSSTLSLCQEEPPFLVFL</sequence>
<feature type="compositionally biased region" description="Low complexity" evidence="1">
    <location>
        <begin position="231"/>
        <end position="243"/>
    </location>
</feature>
<dbReference type="PANTHER" id="PTHR10058:SF0">
    <property type="entry name" value="MACROPHAGE COLONY-STIMULATING FACTOR 1"/>
    <property type="match status" value="1"/>
</dbReference>
<evidence type="ECO:0000256" key="2">
    <source>
        <dbReference type="SAM" id="SignalP"/>
    </source>
</evidence>
<name>A0A9D3LR50_ANGAN</name>
<dbReference type="PANTHER" id="PTHR10058">
    <property type="entry name" value="MACROPHAGE COLONY STIMULATING FACTOR"/>
    <property type="match status" value="1"/>
</dbReference>
<feature type="chain" id="PRO_5038941729" description="Colony stimulating factor 1b (macrophage)" evidence="2">
    <location>
        <begin position="30"/>
        <end position="501"/>
    </location>
</feature>
<reference evidence="3" key="1">
    <citation type="submission" date="2021-01" db="EMBL/GenBank/DDBJ databases">
        <title>A chromosome-scale assembly of European eel, Anguilla anguilla.</title>
        <authorList>
            <person name="Henkel C."/>
            <person name="Jong-Raadsen S.A."/>
            <person name="Dufour S."/>
            <person name="Weltzien F.-A."/>
            <person name="Palstra A.P."/>
            <person name="Pelster B."/>
            <person name="Spaink H.P."/>
            <person name="Van Den Thillart G.E."/>
            <person name="Jansen H."/>
            <person name="Zahm M."/>
            <person name="Klopp C."/>
            <person name="Cedric C."/>
            <person name="Louis A."/>
            <person name="Berthelot C."/>
            <person name="Parey E."/>
            <person name="Roest Crollius H."/>
            <person name="Montfort J."/>
            <person name="Robinson-Rechavi M."/>
            <person name="Bucao C."/>
            <person name="Bouchez O."/>
            <person name="Gislard M."/>
            <person name="Lluch J."/>
            <person name="Milhes M."/>
            <person name="Lampietro C."/>
            <person name="Lopez Roques C."/>
            <person name="Donnadieu C."/>
            <person name="Braasch I."/>
            <person name="Desvignes T."/>
            <person name="Postlethwait J."/>
            <person name="Bobe J."/>
            <person name="Guiguen Y."/>
            <person name="Dirks R."/>
        </authorList>
    </citation>
    <scope>NUCLEOTIDE SEQUENCE</scope>
    <source>
        <strain evidence="3">Tag_6206</strain>
        <tissue evidence="3">Liver</tissue>
    </source>
</reference>
<dbReference type="Proteomes" id="UP001044222">
    <property type="component" value="Chromosome 14"/>
</dbReference>
<dbReference type="InterPro" id="IPR008001">
    <property type="entry name" value="MCSF-1"/>
</dbReference>
<evidence type="ECO:0008006" key="5">
    <source>
        <dbReference type="Google" id="ProtNLM"/>
    </source>
</evidence>
<keyword evidence="4" id="KW-1185">Reference proteome</keyword>